<dbReference type="EMBL" id="JOJR01022507">
    <property type="protein sequence ID" value="RCN24188.1"/>
    <property type="molecule type" value="Genomic_DNA"/>
</dbReference>
<comment type="caution">
    <text evidence="1">The sequence shown here is derived from an EMBL/GenBank/DDBJ whole genome shotgun (WGS) entry which is preliminary data.</text>
</comment>
<reference evidence="1 2" key="1">
    <citation type="submission" date="2014-10" db="EMBL/GenBank/DDBJ databases">
        <title>Draft genome of the hookworm Ancylostoma caninum.</title>
        <authorList>
            <person name="Mitreva M."/>
        </authorList>
    </citation>
    <scope>NUCLEOTIDE SEQUENCE [LARGE SCALE GENOMIC DNA]</scope>
    <source>
        <strain evidence="1 2">Baltimore</strain>
    </source>
</reference>
<dbReference type="Proteomes" id="UP000252519">
    <property type="component" value="Unassembled WGS sequence"/>
</dbReference>
<protein>
    <submittedName>
        <fullName evidence="1">Uncharacterized protein</fullName>
    </submittedName>
</protein>
<accession>A0A368EXW5</accession>
<name>A0A368EXW5_ANCCA</name>
<dbReference type="OrthoDB" id="5838960at2759"/>
<organism evidence="1 2">
    <name type="scientific">Ancylostoma caninum</name>
    <name type="common">Dog hookworm</name>
    <dbReference type="NCBI Taxonomy" id="29170"/>
    <lineage>
        <taxon>Eukaryota</taxon>
        <taxon>Metazoa</taxon>
        <taxon>Ecdysozoa</taxon>
        <taxon>Nematoda</taxon>
        <taxon>Chromadorea</taxon>
        <taxon>Rhabditida</taxon>
        <taxon>Rhabditina</taxon>
        <taxon>Rhabditomorpha</taxon>
        <taxon>Strongyloidea</taxon>
        <taxon>Ancylostomatidae</taxon>
        <taxon>Ancylostomatinae</taxon>
        <taxon>Ancylostoma</taxon>
    </lineage>
</organism>
<dbReference type="AlphaFoldDB" id="A0A368EXW5"/>
<proteinExistence type="predicted"/>
<sequence>MNVDPFVETERKIEAVKQRYTPEYFKATKFTGPGIPPWKSDLLSKRYSSDVIRQYEEKAWREFSKWKKVNAPSVDLHPPYEFEFPIRQPML</sequence>
<evidence type="ECO:0000313" key="1">
    <source>
        <dbReference type="EMBL" id="RCN24188.1"/>
    </source>
</evidence>
<keyword evidence="2" id="KW-1185">Reference proteome</keyword>
<gene>
    <name evidence="1" type="ORF">ANCCAN_30122</name>
</gene>
<evidence type="ECO:0000313" key="2">
    <source>
        <dbReference type="Proteomes" id="UP000252519"/>
    </source>
</evidence>